<dbReference type="GO" id="GO:0004497">
    <property type="term" value="F:monooxygenase activity"/>
    <property type="evidence" value="ECO:0007669"/>
    <property type="project" value="UniProtKB-KW"/>
</dbReference>
<evidence type="ECO:0000256" key="11">
    <source>
        <dbReference type="ARBA" id="ARBA00046340"/>
    </source>
</evidence>
<keyword evidence="3" id="KW-0964">Secreted</keyword>
<evidence type="ECO:0000256" key="10">
    <source>
        <dbReference type="ARBA" id="ARBA00023180"/>
    </source>
</evidence>
<gene>
    <name evidence="14" type="ORF">AAT19DRAFT_13085</name>
</gene>
<dbReference type="Pfam" id="PF22810">
    <property type="entry name" value="LPMO_AA14"/>
    <property type="match status" value="1"/>
</dbReference>
<comment type="cofactor">
    <cofactor evidence="1">
        <name>Cu(2+)</name>
        <dbReference type="ChEBI" id="CHEBI:29036"/>
    </cofactor>
</comment>
<accession>A0A2T0ADJ7</accession>
<reference evidence="14 15" key="1">
    <citation type="journal article" date="2018" name="Elife">
        <title>Functional genomics of lipid metabolism in the oleaginous yeast Rhodosporidium toruloides.</title>
        <authorList>
            <person name="Coradetti S.T."/>
            <person name="Pinel D."/>
            <person name="Geiselman G."/>
            <person name="Ito M."/>
            <person name="Mondo S."/>
            <person name="Reilly M.C."/>
            <person name="Cheng Y.F."/>
            <person name="Bauer S."/>
            <person name="Grigoriev I."/>
            <person name="Gladden J.M."/>
            <person name="Simmons B.A."/>
            <person name="Brem R."/>
            <person name="Arkin A.P."/>
            <person name="Skerker J.M."/>
        </authorList>
    </citation>
    <scope>NUCLEOTIDE SEQUENCE [LARGE SCALE GENOMIC DNA]</scope>
    <source>
        <strain evidence="14 15">NBRC 0880</strain>
    </source>
</reference>
<dbReference type="GO" id="GO:0005576">
    <property type="term" value="C:extracellular region"/>
    <property type="evidence" value="ECO:0007669"/>
    <property type="project" value="UniProtKB-SubCell"/>
</dbReference>
<sequence>MLSVGWSGVLVAFVFLPSVYTHMSIWHHSMYGVGPGFSYDGGNPVGPIGPGVAKQSDWWFRGPSYRALKPQNGSVMDLPVGGSVTIEITCHLVHSSYGTQTSDPKDPLSACPNGYGPHHAGDPAGPIEENLVSGCALGVADKDDIEKVGWDDIVIFSVTHRCVRQRLTTFKIPDRMPACSGSKCICGWFWLANNGTANFYMTAFDCRFTGVSSSKARALLPPVDPVFCPTGNTTCQPAKGAKRPLYAYNTPTNVVWQGNDARPGYHQSWSFGVDGAQEDIFSDKAPGQGGAAVVSGGHTVAASSPSSSPSSAASVTAVSNSPSPSPDPSSSSSASTTPSATILGLPRPFFLALIAGFVLILLLAVFLACRRSLNSRTTAMASLPKSLMRSHGRTSEPESGASSSEPETEDEEKGPLDMFLPSCSGSCSS</sequence>
<evidence type="ECO:0000256" key="12">
    <source>
        <dbReference type="SAM" id="MobiDB-lite"/>
    </source>
</evidence>
<evidence type="ECO:0000256" key="1">
    <source>
        <dbReference type="ARBA" id="ARBA00001973"/>
    </source>
</evidence>
<proteinExistence type="inferred from homology"/>
<evidence type="ECO:0008006" key="16">
    <source>
        <dbReference type="Google" id="ProtNLM"/>
    </source>
</evidence>
<dbReference type="InterPro" id="IPR054497">
    <property type="entry name" value="LPMO_AA14"/>
</dbReference>
<keyword evidence="9" id="KW-1015">Disulfide bond</keyword>
<keyword evidence="13" id="KW-0812">Transmembrane</keyword>
<evidence type="ECO:0000256" key="7">
    <source>
        <dbReference type="ARBA" id="ARBA00023008"/>
    </source>
</evidence>
<dbReference type="Gene3D" id="2.70.50.70">
    <property type="match status" value="1"/>
</dbReference>
<dbReference type="GO" id="GO:0046872">
    <property type="term" value="F:metal ion binding"/>
    <property type="evidence" value="ECO:0007669"/>
    <property type="project" value="UniProtKB-KW"/>
</dbReference>
<dbReference type="OrthoDB" id="2019572at2759"/>
<evidence type="ECO:0000256" key="8">
    <source>
        <dbReference type="ARBA" id="ARBA00023033"/>
    </source>
</evidence>
<feature type="compositionally biased region" description="Low complexity" evidence="12">
    <location>
        <begin position="300"/>
        <end position="338"/>
    </location>
</feature>
<keyword evidence="10" id="KW-0325">Glycoprotein</keyword>
<dbReference type="Proteomes" id="UP000239560">
    <property type="component" value="Unassembled WGS sequence"/>
</dbReference>
<comment type="subcellular location">
    <subcellularLocation>
        <location evidence="2">Secreted</location>
    </subcellularLocation>
</comment>
<evidence type="ECO:0000256" key="5">
    <source>
        <dbReference type="ARBA" id="ARBA00022729"/>
    </source>
</evidence>
<evidence type="ECO:0000313" key="14">
    <source>
        <dbReference type="EMBL" id="PRQ76063.1"/>
    </source>
</evidence>
<keyword evidence="5" id="KW-0732">Signal</keyword>
<name>A0A2T0ADJ7_RHOTO</name>
<keyword evidence="7" id="KW-0186">Copper</keyword>
<dbReference type="AlphaFoldDB" id="A0A2T0ADJ7"/>
<keyword evidence="8" id="KW-0503">Monooxygenase</keyword>
<feature type="region of interest" description="Disordered" evidence="12">
    <location>
        <begin position="384"/>
        <end position="429"/>
    </location>
</feature>
<comment type="similarity">
    <text evidence="11">Belongs to the polysaccharide monooxygenase AA14 family.</text>
</comment>
<evidence type="ECO:0000256" key="9">
    <source>
        <dbReference type="ARBA" id="ARBA00023157"/>
    </source>
</evidence>
<protein>
    <recommendedName>
        <fullName evidence="16">Proteophosphoglycan ppg4</fullName>
    </recommendedName>
</protein>
<evidence type="ECO:0000313" key="15">
    <source>
        <dbReference type="Proteomes" id="UP000239560"/>
    </source>
</evidence>
<keyword evidence="6" id="KW-0560">Oxidoreductase</keyword>
<keyword evidence="13" id="KW-0472">Membrane</keyword>
<keyword evidence="13" id="KW-1133">Transmembrane helix</keyword>
<evidence type="ECO:0000256" key="6">
    <source>
        <dbReference type="ARBA" id="ARBA00023002"/>
    </source>
</evidence>
<evidence type="ECO:0000256" key="4">
    <source>
        <dbReference type="ARBA" id="ARBA00022723"/>
    </source>
</evidence>
<organism evidence="14 15">
    <name type="scientific">Rhodotorula toruloides</name>
    <name type="common">Yeast</name>
    <name type="synonym">Rhodosporidium toruloides</name>
    <dbReference type="NCBI Taxonomy" id="5286"/>
    <lineage>
        <taxon>Eukaryota</taxon>
        <taxon>Fungi</taxon>
        <taxon>Dikarya</taxon>
        <taxon>Basidiomycota</taxon>
        <taxon>Pucciniomycotina</taxon>
        <taxon>Microbotryomycetes</taxon>
        <taxon>Sporidiobolales</taxon>
        <taxon>Sporidiobolaceae</taxon>
        <taxon>Rhodotorula</taxon>
    </lineage>
</organism>
<keyword evidence="4" id="KW-0479">Metal-binding</keyword>
<comment type="caution">
    <text evidence="14">The sequence shown here is derived from an EMBL/GenBank/DDBJ whole genome shotgun (WGS) entry which is preliminary data.</text>
</comment>
<evidence type="ECO:0000256" key="2">
    <source>
        <dbReference type="ARBA" id="ARBA00004613"/>
    </source>
</evidence>
<evidence type="ECO:0000256" key="13">
    <source>
        <dbReference type="SAM" id="Phobius"/>
    </source>
</evidence>
<feature type="region of interest" description="Disordered" evidence="12">
    <location>
        <begin position="286"/>
        <end position="338"/>
    </location>
</feature>
<feature type="transmembrane region" description="Helical" evidence="13">
    <location>
        <begin position="349"/>
        <end position="369"/>
    </location>
</feature>
<dbReference type="EMBL" id="LCTV02000003">
    <property type="protein sequence ID" value="PRQ76063.1"/>
    <property type="molecule type" value="Genomic_DNA"/>
</dbReference>
<evidence type="ECO:0000256" key="3">
    <source>
        <dbReference type="ARBA" id="ARBA00022525"/>
    </source>
</evidence>